<evidence type="ECO:0000313" key="6">
    <source>
        <dbReference type="EMBL" id="GHI69723.1"/>
    </source>
</evidence>
<dbReference type="RefSeq" id="WP_189742278.1">
    <property type="nucleotide sequence ID" value="NZ_BMRL01000011.1"/>
</dbReference>
<comment type="caution">
    <text evidence="6">The sequence shown here is derived from an EMBL/GenBank/DDBJ whole genome shotgun (WGS) entry which is preliminary data.</text>
</comment>
<dbReference type="EMBL" id="BNEC01000005">
    <property type="protein sequence ID" value="GHI69723.1"/>
    <property type="molecule type" value="Genomic_DNA"/>
</dbReference>
<evidence type="ECO:0000313" key="7">
    <source>
        <dbReference type="Proteomes" id="UP000613974"/>
    </source>
</evidence>
<dbReference type="Gene3D" id="1.10.10.10">
    <property type="entry name" value="Winged helix-like DNA-binding domain superfamily/Winged helix DNA-binding domain"/>
    <property type="match status" value="1"/>
</dbReference>
<keyword evidence="3" id="KW-0238">DNA-binding</keyword>
<sequence length="293" mass="31218">MELRQLRYFVAVTEEGGFGRAAERLHTVQSAVSRQIGLLERELGLVLFTRTTRRVGLTGAGERLLPEARAVLAAAARTREVAAEVVAGATGVLRLGTVQGPGDRVYRLLEELVVRAPGLQVRPVRLPVTERLAAVRSGELDAALVRARPEAPGLELLPLWRDRLYAALPGGHPLAQANELGPEQLAHLPLRLAARETNPPFHDLVAPLAGAPAGPPFTDLLATLTSIGESPQDPSWTVFYEVGPLPKLPRTAIRPLTRPALTTYLAVLPGPPGPALRQLLAAAAAHAPEDGVP</sequence>
<comment type="similarity">
    <text evidence="1">Belongs to the LysR transcriptional regulatory family.</text>
</comment>
<dbReference type="Pfam" id="PF03466">
    <property type="entry name" value="LysR_substrate"/>
    <property type="match status" value="1"/>
</dbReference>
<dbReference type="PRINTS" id="PR00039">
    <property type="entry name" value="HTHLYSR"/>
</dbReference>
<reference evidence="7" key="1">
    <citation type="submission" date="2023-07" db="EMBL/GenBank/DDBJ databases">
        <title>Whole genome shotgun sequence of Streptomyces nojiriensis NBRC 13794.</title>
        <authorList>
            <person name="Komaki H."/>
            <person name="Tamura T."/>
        </authorList>
    </citation>
    <scope>NUCLEOTIDE SEQUENCE [LARGE SCALE GENOMIC DNA]</scope>
    <source>
        <strain evidence="7">NBRC 13794</strain>
    </source>
</reference>
<dbReference type="InterPro" id="IPR000847">
    <property type="entry name" value="LysR_HTH_N"/>
</dbReference>
<evidence type="ECO:0000256" key="4">
    <source>
        <dbReference type="ARBA" id="ARBA00023163"/>
    </source>
</evidence>
<protein>
    <submittedName>
        <fullName evidence="6">LysR family transcriptional regulator</fullName>
    </submittedName>
</protein>
<accession>A0ABQ3SNL2</accession>
<gene>
    <name evidence="6" type="ORF">Snoj_36410</name>
</gene>
<name>A0ABQ3SNL2_9ACTN</name>
<keyword evidence="4" id="KW-0804">Transcription</keyword>
<dbReference type="PROSITE" id="PS50931">
    <property type="entry name" value="HTH_LYSR"/>
    <property type="match status" value="1"/>
</dbReference>
<feature type="domain" description="HTH lysR-type" evidence="5">
    <location>
        <begin position="1"/>
        <end position="58"/>
    </location>
</feature>
<organism evidence="6 7">
    <name type="scientific">Streptomyces nojiriensis</name>
    <dbReference type="NCBI Taxonomy" id="66374"/>
    <lineage>
        <taxon>Bacteria</taxon>
        <taxon>Bacillati</taxon>
        <taxon>Actinomycetota</taxon>
        <taxon>Actinomycetes</taxon>
        <taxon>Kitasatosporales</taxon>
        <taxon>Streptomycetaceae</taxon>
        <taxon>Streptomyces</taxon>
    </lineage>
</organism>
<evidence type="ECO:0000256" key="1">
    <source>
        <dbReference type="ARBA" id="ARBA00009437"/>
    </source>
</evidence>
<dbReference type="Proteomes" id="UP000613974">
    <property type="component" value="Unassembled WGS sequence"/>
</dbReference>
<dbReference type="InterPro" id="IPR005119">
    <property type="entry name" value="LysR_subst-bd"/>
</dbReference>
<keyword evidence="7" id="KW-1185">Reference proteome</keyword>
<dbReference type="InterPro" id="IPR036390">
    <property type="entry name" value="WH_DNA-bd_sf"/>
</dbReference>
<dbReference type="PANTHER" id="PTHR30346">
    <property type="entry name" value="TRANSCRIPTIONAL DUAL REGULATOR HCAR-RELATED"/>
    <property type="match status" value="1"/>
</dbReference>
<dbReference type="PANTHER" id="PTHR30346:SF0">
    <property type="entry name" value="HCA OPERON TRANSCRIPTIONAL ACTIVATOR HCAR"/>
    <property type="match status" value="1"/>
</dbReference>
<dbReference type="SUPFAM" id="SSF53850">
    <property type="entry name" value="Periplasmic binding protein-like II"/>
    <property type="match status" value="1"/>
</dbReference>
<evidence type="ECO:0000259" key="5">
    <source>
        <dbReference type="PROSITE" id="PS50931"/>
    </source>
</evidence>
<evidence type="ECO:0000256" key="3">
    <source>
        <dbReference type="ARBA" id="ARBA00023125"/>
    </source>
</evidence>
<dbReference type="InterPro" id="IPR036388">
    <property type="entry name" value="WH-like_DNA-bd_sf"/>
</dbReference>
<dbReference type="Gene3D" id="3.40.190.10">
    <property type="entry name" value="Periplasmic binding protein-like II"/>
    <property type="match status" value="2"/>
</dbReference>
<evidence type="ECO:0000256" key="2">
    <source>
        <dbReference type="ARBA" id="ARBA00023015"/>
    </source>
</evidence>
<keyword evidence="2" id="KW-0805">Transcription regulation</keyword>
<proteinExistence type="inferred from homology"/>
<dbReference type="Pfam" id="PF00126">
    <property type="entry name" value="HTH_1"/>
    <property type="match status" value="1"/>
</dbReference>
<dbReference type="SUPFAM" id="SSF46785">
    <property type="entry name" value="Winged helix' DNA-binding domain"/>
    <property type="match status" value="1"/>
</dbReference>
<dbReference type="GeneID" id="95587983"/>